<dbReference type="InterPro" id="IPR036388">
    <property type="entry name" value="WH-like_DNA-bd_sf"/>
</dbReference>
<dbReference type="InterPro" id="IPR028978">
    <property type="entry name" value="Chorismate_lyase_/UTRA_dom_sf"/>
</dbReference>
<name>A0ABP4QJT8_9ACTN</name>
<evidence type="ECO:0000313" key="6">
    <source>
        <dbReference type="Proteomes" id="UP001500064"/>
    </source>
</evidence>
<evidence type="ECO:0000256" key="2">
    <source>
        <dbReference type="ARBA" id="ARBA00023125"/>
    </source>
</evidence>
<dbReference type="InterPro" id="IPR000524">
    <property type="entry name" value="Tscrpt_reg_HTH_GntR"/>
</dbReference>
<keyword evidence="3" id="KW-0804">Transcription</keyword>
<dbReference type="Gene3D" id="3.40.1410.10">
    <property type="entry name" value="Chorismate lyase-like"/>
    <property type="match status" value="1"/>
</dbReference>
<evidence type="ECO:0000313" key="5">
    <source>
        <dbReference type="EMBL" id="GAA1612460.1"/>
    </source>
</evidence>
<gene>
    <name evidence="5" type="ORF">GCM10009733_005620</name>
</gene>
<dbReference type="SMART" id="SM00345">
    <property type="entry name" value="HTH_GNTR"/>
    <property type="match status" value="1"/>
</dbReference>
<keyword evidence="6" id="KW-1185">Reference proteome</keyword>
<keyword evidence="1" id="KW-0805">Transcription regulation</keyword>
<comment type="caution">
    <text evidence="5">The sequence shown here is derived from an EMBL/GenBank/DDBJ whole genome shotgun (WGS) entry which is preliminary data.</text>
</comment>
<dbReference type="InterPro" id="IPR036390">
    <property type="entry name" value="WH_DNA-bd_sf"/>
</dbReference>
<dbReference type="PANTHER" id="PTHR44846:SF17">
    <property type="entry name" value="GNTR-FAMILY TRANSCRIPTIONAL REGULATOR"/>
    <property type="match status" value="1"/>
</dbReference>
<feature type="domain" description="HTH gntR-type" evidence="4">
    <location>
        <begin position="8"/>
        <end position="76"/>
    </location>
</feature>
<evidence type="ECO:0000256" key="1">
    <source>
        <dbReference type="ARBA" id="ARBA00023015"/>
    </source>
</evidence>
<reference evidence="6" key="1">
    <citation type="journal article" date="2019" name="Int. J. Syst. Evol. Microbiol.">
        <title>The Global Catalogue of Microorganisms (GCM) 10K type strain sequencing project: providing services to taxonomists for standard genome sequencing and annotation.</title>
        <authorList>
            <consortium name="The Broad Institute Genomics Platform"/>
            <consortium name="The Broad Institute Genome Sequencing Center for Infectious Disease"/>
            <person name="Wu L."/>
            <person name="Ma J."/>
        </authorList>
    </citation>
    <scope>NUCLEOTIDE SEQUENCE [LARGE SCALE GENOMIC DNA]</scope>
    <source>
        <strain evidence="6">JCM 13929</strain>
    </source>
</reference>
<dbReference type="PANTHER" id="PTHR44846">
    <property type="entry name" value="MANNOSYL-D-GLYCERATE TRANSPORT/METABOLISM SYSTEM REPRESSOR MNGR-RELATED"/>
    <property type="match status" value="1"/>
</dbReference>
<dbReference type="Pfam" id="PF00392">
    <property type="entry name" value="GntR"/>
    <property type="match status" value="1"/>
</dbReference>
<dbReference type="SUPFAM" id="SSF46785">
    <property type="entry name" value="Winged helix' DNA-binding domain"/>
    <property type="match status" value="1"/>
</dbReference>
<dbReference type="InterPro" id="IPR050679">
    <property type="entry name" value="Bact_HTH_transcr_reg"/>
</dbReference>
<dbReference type="PROSITE" id="PS50949">
    <property type="entry name" value="HTH_GNTR"/>
    <property type="match status" value="1"/>
</dbReference>
<proteinExistence type="predicted"/>
<evidence type="ECO:0000259" key="4">
    <source>
        <dbReference type="PROSITE" id="PS50949"/>
    </source>
</evidence>
<dbReference type="CDD" id="cd07377">
    <property type="entry name" value="WHTH_GntR"/>
    <property type="match status" value="1"/>
</dbReference>
<dbReference type="SMART" id="SM00866">
    <property type="entry name" value="UTRA"/>
    <property type="match status" value="1"/>
</dbReference>
<dbReference type="SUPFAM" id="SSF64288">
    <property type="entry name" value="Chorismate lyase-like"/>
    <property type="match status" value="1"/>
</dbReference>
<dbReference type="Pfam" id="PF07702">
    <property type="entry name" value="UTRA"/>
    <property type="match status" value="1"/>
</dbReference>
<keyword evidence="2" id="KW-0238">DNA-binding</keyword>
<sequence>MVQYQDTRPKHQQIAAAIRADIMAGRLSPGAQLPSTQQLVSQYTTANATVQRALSLLKDEGFLEGRPGKGVFVRAKQLAVVEVSSYFAPSPRGYSYELLSVDEVVPPRDVAEALGLGDGDKAVLRHRLLLHDGDPVELSWSYYPSTLAGGTPLAGSKKIKGGALQVLADLGYPQREFTDLLSSRPPTVEEAEGLELPEGVPVMRQLRVVYADNKRPVEVSVLVKGGHLYTLQYHQRTT</sequence>
<dbReference type="Gene3D" id="1.10.10.10">
    <property type="entry name" value="Winged helix-like DNA-binding domain superfamily/Winged helix DNA-binding domain"/>
    <property type="match status" value="1"/>
</dbReference>
<dbReference type="Proteomes" id="UP001500064">
    <property type="component" value="Unassembled WGS sequence"/>
</dbReference>
<dbReference type="EMBL" id="BAAAMU010000002">
    <property type="protein sequence ID" value="GAA1612460.1"/>
    <property type="molecule type" value="Genomic_DNA"/>
</dbReference>
<organism evidence="5 6">
    <name type="scientific">Nonomuraea maheshkhaliensis</name>
    <dbReference type="NCBI Taxonomy" id="419590"/>
    <lineage>
        <taxon>Bacteria</taxon>
        <taxon>Bacillati</taxon>
        <taxon>Actinomycetota</taxon>
        <taxon>Actinomycetes</taxon>
        <taxon>Streptosporangiales</taxon>
        <taxon>Streptosporangiaceae</taxon>
        <taxon>Nonomuraea</taxon>
    </lineage>
</organism>
<evidence type="ECO:0000256" key="3">
    <source>
        <dbReference type="ARBA" id="ARBA00023163"/>
    </source>
</evidence>
<accession>A0ABP4QJT8</accession>
<dbReference type="InterPro" id="IPR011663">
    <property type="entry name" value="UTRA"/>
</dbReference>
<dbReference type="RefSeq" id="WP_346101258.1">
    <property type="nucleotide sequence ID" value="NZ_BAAAMU010000002.1"/>
</dbReference>
<protein>
    <submittedName>
        <fullName evidence="5">GntR family transcriptional regulator</fullName>
    </submittedName>
</protein>